<evidence type="ECO:0000256" key="7">
    <source>
        <dbReference type="PIRSR" id="PIRSR630616-2"/>
    </source>
</evidence>
<keyword evidence="1" id="KW-0723">Serine/threonine-protein kinase</keyword>
<evidence type="ECO:0000256" key="3">
    <source>
        <dbReference type="ARBA" id="ARBA00022741"/>
    </source>
</evidence>
<dbReference type="GO" id="GO:0005524">
    <property type="term" value="F:ATP binding"/>
    <property type="evidence" value="ECO:0007669"/>
    <property type="project" value="UniProtKB-KW"/>
</dbReference>
<gene>
    <name evidence="11" type="ORF">BGZ80_002605</name>
</gene>
<evidence type="ECO:0000256" key="8">
    <source>
        <dbReference type="PIRSR" id="PIRSR630616-3"/>
    </source>
</evidence>
<keyword evidence="4" id="KW-0418">Kinase</keyword>
<keyword evidence="3 7" id="KW-0547">Nucleotide-binding</keyword>
<dbReference type="Gene3D" id="3.30.200.20">
    <property type="entry name" value="Phosphorylase Kinase, domain 1"/>
    <property type="match status" value="1"/>
</dbReference>
<dbReference type="Pfam" id="PF00069">
    <property type="entry name" value="Pkinase"/>
    <property type="match status" value="1"/>
</dbReference>
<feature type="compositionally biased region" description="Low complexity" evidence="9">
    <location>
        <begin position="77"/>
        <end position="86"/>
    </location>
</feature>
<evidence type="ECO:0000256" key="1">
    <source>
        <dbReference type="ARBA" id="ARBA00022527"/>
    </source>
</evidence>
<dbReference type="CDD" id="cd14096">
    <property type="entry name" value="STKc_RCK1-like"/>
    <property type="match status" value="1"/>
</dbReference>
<evidence type="ECO:0000313" key="11">
    <source>
        <dbReference type="EMBL" id="KAG0009228.1"/>
    </source>
</evidence>
<dbReference type="GO" id="GO:0004674">
    <property type="term" value="F:protein serine/threonine kinase activity"/>
    <property type="evidence" value="ECO:0007669"/>
    <property type="project" value="UniProtKB-KW"/>
</dbReference>
<dbReference type="AlphaFoldDB" id="A0A9P6MP75"/>
<feature type="binding site" evidence="7">
    <location>
        <begin position="314"/>
        <end position="315"/>
    </location>
    <ligand>
        <name>ATP</name>
        <dbReference type="ChEBI" id="CHEBI:30616"/>
    </ligand>
</feature>
<keyword evidence="2" id="KW-0808">Transferase</keyword>
<dbReference type="OrthoDB" id="1738954at2759"/>
<keyword evidence="12" id="KW-1185">Reference proteome</keyword>
<feature type="binding site" evidence="7">
    <location>
        <position position="359"/>
    </location>
    <ligand>
        <name>ATP</name>
        <dbReference type="ChEBI" id="CHEBI:30616"/>
    </ligand>
</feature>
<dbReference type="InterPro" id="IPR030616">
    <property type="entry name" value="Aur-like"/>
</dbReference>
<feature type="domain" description="Protein kinase" evidence="10">
    <location>
        <begin position="187"/>
        <end position="472"/>
    </location>
</feature>
<reference evidence="11" key="1">
    <citation type="journal article" date="2020" name="Fungal Divers.">
        <title>Resolving the Mortierellaceae phylogeny through synthesis of multi-gene phylogenetics and phylogenomics.</title>
        <authorList>
            <person name="Vandepol N."/>
            <person name="Liber J."/>
            <person name="Desiro A."/>
            <person name="Na H."/>
            <person name="Kennedy M."/>
            <person name="Barry K."/>
            <person name="Grigoriev I.V."/>
            <person name="Miller A.N."/>
            <person name="O'Donnell K."/>
            <person name="Stajich J.E."/>
            <person name="Bonito G."/>
        </authorList>
    </citation>
    <scope>NUCLEOTIDE SEQUENCE</scope>
    <source>
        <strain evidence="11">NRRL 2769</strain>
    </source>
</reference>
<feature type="compositionally biased region" description="Basic residues" evidence="9">
    <location>
        <begin position="10"/>
        <end position="20"/>
    </location>
</feature>
<feature type="compositionally biased region" description="Polar residues" evidence="9">
    <location>
        <begin position="38"/>
        <end position="55"/>
    </location>
</feature>
<feature type="region of interest" description="Disordered" evidence="9">
    <location>
        <begin position="558"/>
        <end position="577"/>
    </location>
</feature>
<feature type="cross-link" description="Glycyl lysine isopeptide (Lys-Gly) (interchain with G-Cter in SUMO2)" evidence="8">
    <location>
        <position position="312"/>
    </location>
</feature>
<dbReference type="InterPro" id="IPR011009">
    <property type="entry name" value="Kinase-like_dom_sf"/>
</dbReference>
<dbReference type="InterPro" id="IPR008271">
    <property type="entry name" value="Ser/Thr_kinase_AS"/>
</dbReference>
<comment type="caution">
    <text evidence="11">The sequence shown here is derived from an EMBL/GenBank/DDBJ whole genome shotgun (WGS) entry which is preliminary data.</text>
</comment>
<feature type="compositionally biased region" description="Polar residues" evidence="9">
    <location>
        <begin position="111"/>
        <end position="129"/>
    </location>
</feature>
<dbReference type="FunFam" id="1.10.510.10:FF:000313">
    <property type="entry name" value="Serine/threonine-protein kinase srk1"/>
    <property type="match status" value="1"/>
</dbReference>
<dbReference type="SMART" id="SM00220">
    <property type="entry name" value="S_TKc"/>
    <property type="match status" value="1"/>
</dbReference>
<evidence type="ECO:0000256" key="4">
    <source>
        <dbReference type="ARBA" id="ARBA00022777"/>
    </source>
</evidence>
<feature type="region of interest" description="Disordered" evidence="9">
    <location>
        <begin position="1"/>
        <end position="129"/>
    </location>
</feature>
<evidence type="ECO:0000256" key="5">
    <source>
        <dbReference type="ARBA" id="ARBA00022840"/>
    </source>
</evidence>
<dbReference type="PROSITE" id="PS50011">
    <property type="entry name" value="PROTEIN_KINASE_DOM"/>
    <property type="match status" value="1"/>
</dbReference>
<dbReference type="Proteomes" id="UP000703661">
    <property type="component" value="Unassembled WGS sequence"/>
</dbReference>
<accession>A0A9P6MP75</accession>
<dbReference type="EMBL" id="JAAAID010001649">
    <property type="protein sequence ID" value="KAG0009228.1"/>
    <property type="molecule type" value="Genomic_DNA"/>
</dbReference>
<evidence type="ECO:0000256" key="2">
    <source>
        <dbReference type="ARBA" id="ARBA00022679"/>
    </source>
</evidence>
<dbReference type="SUPFAM" id="SSF56112">
    <property type="entry name" value="Protein kinase-like (PK-like)"/>
    <property type="match status" value="1"/>
</dbReference>
<name>A0A9P6MP75_9FUNG</name>
<evidence type="ECO:0000256" key="6">
    <source>
        <dbReference type="PIRSR" id="PIRSR630616-1"/>
    </source>
</evidence>
<evidence type="ECO:0000259" key="10">
    <source>
        <dbReference type="PROSITE" id="PS50011"/>
    </source>
</evidence>
<feature type="compositionally biased region" description="Low complexity" evidence="9">
    <location>
        <begin position="22"/>
        <end position="37"/>
    </location>
</feature>
<dbReference type="PANTHER" id="PTHR24350">
    <property type="entry name" value="SERINE/THREONINE-PROTEIN KINASE IAL-RELATED"/>
    <property type="match status" value="1"/>
</dbReference>
<proteinExistence type="predicted"/>
<keyword evidence="5 7" id="KW-0067">ATP-binding</keyword>
<evidence type="ECO:0000256" key="9">
    <source>
        <dbReference type="SAM" id="MobiDB-lite"/>
    </source>
</evidence>
<sequence length="748" mass="82878">MAPIIASLKKLIRRGKKKQKNSTSSSSVAVSASTMSTRDSGTSLTSAANSLPPSNHSKDRSSASQPHPHPHPRSRSTSKISKTFISKPASRTPSPDRTASAGLNILPCNSEMPNSEMPNSEMPTNQSDAVTSATPSVQQFIASPVVNTASSNVVNSSTKHNEAVSRMIAEANQQKNTLPTYPGLEQFVLIEKMGDGAFSSVYKAHDTKANRTVAIKVVRKYDMSAHQRANILKEVQIMRQLKHRGVVELYDFSESDEHYFLVLELATGGELFHRIVKLTYFSEDLARHVIVQVAEAIRYLHEERGVVHRDIKPENILFEPIPIIPSPPGYKPDEEDKEDEGIFQPGIGGGGIGRVKIADFGLSKIVWDEQTMTPCGTVGYTAPEIVKDERYSKSVDMWALGCVLYTLLVGFPPFYDESIQALTEKVARGQFTFLSPWWDEISFEVKDLISHLLCVDPNERYTIDQFLAHPWIRAGEQDIQSTVQEALGSPAFETYAAAPTPFMVENKILAGVAAMTPDYGGPRTPKTPYKRRAENPLSPGIGLKEVFDVSNAVHRMGEESRRRHVVQPAVHQGHQDIDGIQRQAFMTQLNEEDEDEELSDDSGSTSAINEDESIVMGINDVQINENGDGRDIDTLHRQQKEYQKAQEQIAAEKRSQYLKKQQKAGQTIPSHHISSAFNHQNHAYNVSNAASTSVSNTSSSASRRRRAGFELNMDHATLLKRRAKQQDTHPPNAAYQNLMTQQTPVVAV</sequence>
<evidence type="ECO:0000313" key="12">
    <source>
        <dbReference type="Proteomes" id="UP000703661"/>
    </source>
</evidence>
<organism evidence="11 12">
    <name type="scientific">Entomortierella chlamydospora</name>
    <dbReference type="NCBI Taxonomy" id="101097"/>
    <lineage>
        <taxon>Eukaryota</taxon>
        <taxon>Fungi</taxon>
        <taxon>Fungi incertae sedis</taxon>
        <taxon>Mucoromycota</taxon>
        <taxon>Mortierellomycotina</taxon>
        <taxon>Mortierellomycetes</taxon>
        <taxon>Mortierellales</taxon>
        <taxon>Mortierellaceae</taxon>
        <taxon>Entomortierella</taxon>
    </lineage>
</organism>
<protein>
    <recommendedName>
        <fullName evidence="10">Protein kinase domain-containing protein</fullName>
    </recommendedName>
</protein>
<feature type="active site" description="Proton acceptor" evidence="6">
    <location>
        <position position="310"/>
    </location>
</feature>
<dbReference type="InterPro" id="IPR000719">
    <property type="entry name" value="Prot_kinase_dom"/>
</dbReference>
<feature type="binding site" evidence="7">
    <location>
        <begin position="264"/>
        <end position="266"/>
    </location>
    <ligand>
        <name>ATP</name>
        <dbReference type="ChEBI" id="CHEBI:30616"/>
    </ligand>
</feature>
<dbReference type="PROSITE" id="PS00108">
    <property type="entry name" value="PROTEIN_KINASE_ST"/>
    <property type="match status" value="1"/>
</dbReference>
<dbReference type="Gene3D" id="1.10.510.10">
    <property type="entry name" value="Transferase(Phosphotransferase) domain 1"/>
    <property type="match status" value="1"/>
</dbReference>
<feature type="binding site" evidence="7">
    <location>
        <position position="216"/>
    </location>
    <ligand>
        <name>ATP</name>
        <dbReference type="ChEBI" id="CHEBI:30616"/>
    </ligand>
</feature>
<dbReference type="FunFam" id="3.30.200.20:FF:000042">
    <property type="entry name" value="Aurora kinase A"/>
    <property type="match status" value="1"/>
</dbReference>